<evidence type="ECO:0000313" key="13">
    <source>
        <dbReference type="Proteomes" id="UP000198953"/>
    </source>
</evidence>
<dbReference type="PROSITE" id="PS51424">
    <property type="entry name" value="ROC"/>
    <property type="match status" value="1"/>
</dbReference>
<proteinExistence type="predicted"/>
<dbReference type="GO" id="GO:0016301">
    <property type="term" value="F:kinase activity"/>
    <property type="evidence" value="ECO:0007669"/>
    <property type="project" value="UniProtKB-KW"/>
</dbReference>
<dbReference type="GO" id="GO:0005524">
    <property type="term" value="F:ATP binding"/>
    <property type="evidence" value="ECO:0007669"/>
    <property type="project" value="UniProtKB-KW"/>
</dbReference>
<dbReference type="InterPro" id="IPR020859">
    <property type="entry name" value="ROC"/>
</dbReference>
<dbReference type="Pfam" id="PF16095">
    <property type="entry name" value="COR-A"/>
    <property type="match status" value="1"/>
</dbReference>
<feature type="region of interest" description="Disordered" evidence="10">
    <location>
        <begin position="697"/>
        <end position="717"/>
    </location>
</feature>
<keyword evidence="4" id="KW-0547">Nucleotide-binding</keyword>
<sequence>MLVVGEAAVGKTTVTKALCGLAYDPSEPQTHGVHVDPLDLRHPEHPDVTMRLNLWDFGGQLEYRATQRFYLTDRSLFLLVWNSRRGWRVGGQVEEWLQAITNVAPSSPVVIVATHCTESVADLDEADLRRRYPRITNILRVDCRDGTGIAELREEIRRRAADLPLMGRRWPATWAGGARRLAAEPGRYITTHRAELLMAEAGMDDPVERRALLNALHDRGQILHFANDPELRYTVVLEPTWVDALITRVLDSQEVVDRGGLLSRAHRAELWRDLDDPGLGETLTALMERFDLAYRTDAPGQDDVALVVERLPAGAPAELPVTWRQALDVPGATELRITYKLSSRQAGIPSWFIAREHRFTTGVAWARGVLLRHHHGPGHAAMALLEDDDRAQPTIRLTVRGVEPHAFYSILHEGFTGILAERYPGLGVQQLIPCVCDGPPGPPCSYEFDHAAALRALERGVGLQCQQSLSTVDPRTLLLGLRPVPLERTLAEIQRDLGQLAETAGRIEVSQLHVLDTVRDLLRHRAEQGVRCPSIFTVTRTGFLRYELRLYCEQPEAPHPLPDDAGVYELRRIPDWLRAYAPYLRLLLSGLRFALPLVGPALTGLAGVALSAADEGRLELSCRLLDRLAGPPQDQTDGLLDPAHASRPRTSADFARLRQALLALDPSGEWGGLRERELPENRGVAYLCHQHREALRYPARTPLEPPAPRREGGGPGG</sequence>
<dbReference type="Gene3D" id="1.10.10.10">
    <property type="entry name" value="Winged helix-like DNA-binding domain superfamily/Winged helix DNA-binding domain"/>
    <property type="match status" value="1"/>
</dbReference>
<feature type="domain" description="Roc" evidence="11">
    <location>
        <begin position="1"/>
        <end position="163"/>
    </location>
</feature>
<accession>A0A1H8AR73</accession>
<evidence type="ECO:0000259" key="11">
    <source>
        <dbReference type="PROSITE" id="PS51424"/>
    </source>
</evidence>
<evidence type="ECO:0000256" key="10">
    <source>
        <dbReference type="SAM" id="MobiDB-lite"/>
    </source>
</evidence>
<dbReference type="Pfam" id="PF08477">
    <property type="entry name" value="Roc"/>
    <property type="match status" value="1"/>
</dbReference>
<dbReference type="SUPFAM" id="SSF52540">
    <property type="entry name" value="P-loop containing nucleoside triphosphate hydrolases"/>
    <property type="match status" value="1"/>
</dbReference>
<reference evidence="12 13" key="1">
    <citation type="submission" date="2016-10" db="EMBL/GenBank/DDBJ databases">
        <authorList>
            <person name="de Groot N.N."/>
        </authorList>
    </citation>
    <scope>NUCLEOTIDE SEQUENCE [LARGE SCALE GENOMIC DNA]</scope>
    <source>
        <strain evidence="12 13">DSM 43357</strain>
    </source>
</reference>
<dbReference type="STRING" id="46177.SAMN05660976_05948"/>
<keyword evidence="13" id="KW-1185">Reference proteome</keyword>
<evidence type="ECO:0000256" key="1">
    <source>
        <dbReference type="ARBA" id="ARBA00012513"/>
    </source>
</evidence>
<dbReference type="Gene3D" id="3.40.50.300">
    <property type="entry name" value="P-loop containing nucleotide triphosphate hydrolases"/>
    <property type="match status" value="1"/>
</dbReference>
<keyword evidence="7" id="KW-0342">GTP-binding</keyword>
<evidence type="ECO:0000256" key="5">
    <source>
        <dbReference type="ARBA" id="ARBA00022777"/>
    </source>
</evidence>
<evidence type="ECO:0000256" key="4">
    <source>
        <dbReference type="ARBA" id="ARBA00022741"/>
    </source>
</evidence>
<name>A0A1H8AR73_9ACTN</name>
<dbReference type="InterPro" id="IPR036388">
    <property type="entry name" value="WH-like_DNA-bd_sf"/>
</dbReference>
<keyword evidence="5" id="KW-0418">Kinase</keyword>
<gene>
    <name evidence="12" type="ORF">SAMN05660976_05948</name>
</gene>
<dbReference type="EMBL" id="FOBF01000016">
    <property type="protein sequence ID" value="SEM73063.1"/>
    <property type="molecule type" value="Genomic_DNA"/>
</dbReference>
<keyword evidence="3" id="KW-0677">Repeat</keyword>
<comment type="catalytic activity">
    <reaction evidence="9">
        <text>L-seryl-[protein] + ATP = O-phospho-L-seryl-[protein] + ADP + H(+)</text>
        <dbReference type="Rhea" id="RHEA:17989"/>
        <dbReference type="Rhea" id="RHEA-COMP:9863"/>
        <dbReference type="Rhea" id="RHEA-COMP:11604"/>
        <dbReference type="ChEBI" id="CHEBI:15378"/>
        <dbReference type="ChEBI" id="CHEBI:29999"/>
        <dbReference type="ChEBI" id="CHEBI:30616"/>
        <dbReference type="ChEBI" id="CHEBI:83421"/>
        <dbReference type="ChEBI" id="CHEBI:456216"/>
        <dbReference type="EC" id="2.7.11.1"/>
    </reaction>
</comment>
<evidence type="ECO:0000256" key="6">
    <source>
        <dbReference type="ARBA" id="ARBA00022840"/>
    </source>
</evidence>
<feature type="compositionally biased region" description="Basic and acidic residues" evidence="10">
    <location>
        <begin position="707"/>
        <end position="717"/>
    </location>
</feature>
<dbReference type="EC" id="2.7.11.1" evidence="1"/>
<keyword evidence="6" id="KW-0067">ATP-binding</keyword>
<dbReference type="InterPro" id="IPR027417">
    <property type="entry name" value="P-loop_NTPase"/>
</dbReference>
<keyword evidence="2" id="KW-0808">Transferase</keyword>
<protein>
    <recommendedName>
        <fullName evidence="1">non-specific serine/threonine protein kinase</fullName>
        <ecNumber evidence="1">2.7.11.1</ecNumber>
    </recommendedName>
</protein>
<evidence type="ECO:0000313" key="12">
    <source>
        <dbReference type="EMBL" id="SEM73063.1"/>
    </source>
</evidence>
<dbReference type="Proteomes" id="UP000198953">
    <property type="component" value="Unassembled WGS sequence"/>
</dbReference>
<comment type="catalytic activity">
    <reaction evidence="8">
        <text>L-threonyl-[protein] + ATP = O-phospho-L-threonyl-[protein] + ADP + H(+)</text>
        <dbReference type="Rhea" id="RHEA:46608"/>
        <dbReference type="Rhea" id="RHEA-COMP:11060"/>
        <dbReference type="Rhea" id="RHEA-COMP:11605"/>
        <dbReference type="ChEBI" id="CHEBI:15378"/>
        <dbReference type="ChEBI" id="CHEBI:30013"/>
        <dbReference type="ChEBI" id="CHEBI:30616"/>
        <dbReference type="ChEBI" id="CHEBI:61977"/>
        <dbReference type="ChEBI" id="CHEBI:456216"/>
        <dbReference type="EC" id="2.7.11.1"/>
    </reaction>
</comment>
<dbReference type="InterPro" id="IPR057263">
    <property type="entry name" value="COR-B"/>
</dbReference>
<evidence type="ECO:0000256" key="7">
    <source>
        <dbReference type="ARBA" id="ARBA00023134"/>
    </source>
</evidence>
<dbReference type="PANTHER" id="PTHR47679">
    <property type="entry name" value="PROTEIN TORNADO 1"/>
    <property type="match status" value="1"/>
</dbReference>
<organism evidence="12 13">
    <name type="scientific">Nonomuraea pusilla</name>
    <dbReference type="NCBI Taxonomy" id="46177"/>
    <lineage>
        <taxon>Bacteria</taxon>
        <taxon>Bacillati</taxon>
        <taxon>Actinomycetota</taxon>
        <taxon>Actinomycetes</taxon>
        <taxon>Streptosporangiales</taxon>
        <taxon>Streptosporangiaceae</taxon>
        <taxon>Nonomuraea</taxon>
    </lineage>
</organism>
<dbReference type="PANTHER" id="PTHR47679:SF2">
    <property type="entry name" value="C-TERMINAL OF ROC (COR) DOMAIN-CONTAINING PROTEIN"/>
    <property type="match status" value="1"/>
</dbReference>
<dbReference type="Gene3D" id="3.30.310.200">
    <property type="match status" value="1"/>
</dbReference>
<dbReference type="Pfam" id="PF25497">
    <property type="entry name" value="COR-B"/>
    <property type="match status" value="1"/>
</dbReference>
<dbReference type="AlphaFoldDB" id="A0A1H8AR73"/>
<evidence type="ECO:0000256" key="8">
    <source>
        <dbReference type="ARBA" id="ARBA00047899"/>
    </source>
</evidence>
<evidence type="ECO:0000256" key="9">
    <source>
        <dbReference type="ARBA" id="ARBA00048679"/>
    </source>
</evidence>
<evidence type="ECO:0000256" key="3">
    <source>
        <dbReference type="ARBA" id="ARBA00022737"/>
    </source>
</evidence>
<evidence type="ECO:0000256" key="2">
    <source>
        <dbReference type="ARBA" id="ARBA00022679"/>
    </source>
</evidence>
<dbReference type="InterPro" id="IPR032171">
    <property type="entry name" value="COR-A"/>
</dbReference>